<proteinExistence type="evidence at transcript level"/>
<dbReference type="InterPro" id="IPR002970">
    <property type="entry name" value="Tick_his-bd"/>
</dbReference>
<evidence type="ECO:0000256" key="1">
    <source>
        <dbReference type="SAM" id="SignalP"/>
    </source>
</evidence>
<feature type="signal peptide" evidence="1">
    <location>
        <begin position="1"/>
        <end position="20"/>
    </location>
</feature>
<dbReference type="SUPFAM" id="SSF50814">
    <property type="entry name" value="Lipocalins"/>
    <property type="match status" value="1"/>
</dbReference>
<evidence type="ECO:0000313" key="2">
    <source>
        <dbReference type="EMBL" id="ABR23462.1"/>
    </source>
</evidence>
<dbReference type="Pfam" id="PF02098">
    <property type="entry name" value="His_binding"/>
    <property type="match status" value="1"/>
</dbReference>
<keyword evidence="1" id="KW-0732">Signal</keyword>
<dbReference type="GO" id="GO:0030682">
    <property type="term" value="P:symbiont-mediated perturbation of host defenses"/>
    <property type="evidence" value="ECO:0007669"/>
    <property type="project" value="InterPro"/>
</dbReference>
<dbReference type="GO" id="GO:0043176">
    <property type="term" value="F:amine binding"/>
    <property type="evidence" value="ECO:0007669"/>
    <property type="project" value="InterPro"/>
</dbReference>
<reference evidence="2" key="1">
    <citation type="submission" date="2007-05" db="EMBL/GenBank/DDBJ databases">
        <authorList>
            <person name="Douchkov D."/>
            <person name="Schweizer P."/>
        </authorList>
    </citation>
    <scope>NUCLEOTIDE SEQUENCE</scope>
    <source>
        <tissue evidence="2">Salivary gland</tissue>
    </source>
</reference>
<organism evidence="2">
    <name type="scientific">Ornithodoros parkeri</name>
    <name type="common">Soft tick</name>
    <name type="synonym">Argasid tick</name>
    <dbReference type="NCBI Taxonomy" id="140564"/>
    <lineage>
        <taxon>Eukaryota</taxon>
        <taxon>Metazoa</taxon>
        <taxon>Ecdysozoa</taxon>
        <taxon>Arthropoda</taxon>
        <taxon>Chelicerata</taxon>
        <taxon>Arachnida</taxon>
        <taxon>Acari</taxon>
        <taxon>Parasitiformes</taxon>
        <taxon>Ixodida</taxon>
        <taxon>Ixodoidea</taxon>
        <taxon>Argasidae</taxon>
        <taxon>Ornithodorinae</taxon>
        <taxon>Ornithodoros</taxon>
    </lineage>
</organism>
<reference evidence="2" key="2">
    <citation type="journal article" date="2008" name="Insect Biochem. Mol. Biol.">
        <title>An insight into the sialome of the soft tick, Ornithodorus parkeri.</title>
        <authorList>
            <person name="Francischetti I.M."/>
            <person name="Mans B.J."/>
            <person name="Meng Z."/>
            <person name="Gudderra N."/>
            <person name="Veenstra T.D."/>
            <person name="Pham V.M."/>
            <person name="Ribeiro J.M."/>
        </authorList>
    </citation>
    <scope>NUCLEOTIDE SEQUENCE</scope>
    <source>
        <tissue evidence="2">Salivary gland</tissue>
    </source>
</reference>
<dbReference type="AlphaFoldDB" id="A6N9X9"/>
<dbReference type="EMBL" id="EF633945">
    <property type="protein sequence ID" value="ABR23462.1"/>
    <property type="molecule type" value="mRNA"/>
</dbReference>
<name>A6N9X9_ORNPR</name>
<dbReference type="InterPro" id="IPR012674">
    <property type="entry name" value="Calycin"/>
</dbReference>
<accession>A6N9X9</accession>
<feature type="chain" id="PRO_5002700526" evidence="1">
    <location>
        <begin position="21"/>
        <end position="176"/>
    </location>
</feature>
<protein>
    <submittedName>
        <fullName evidence="2">Moubatin-like 4</fullName>
    </submittedName>
</protein>
<sequence>MACKFAVVAFCLFIVGYVDAADNDAWSVLSGEMEFFMVTRSYRRGDGTNECPYMKQQSKDESARTLTTLMGYRDGSTKQFIGPVTYTVTAQADATGAYNVVTVTGGPSPLDYELVHTDGNGCNILKGKEGLFDGKCELWAPPGQVANAQEDACSKQFETLCGEVLETPYKSDCAIP</sequence>
<dbReference type="Gene3D" id="2.40.128.20">
    <property type="match status" value="1"/>
</dbReference>